<dbReference type="Gene3D" id="2.40.40.10">
    <property type="entry name" value="RlpA-like domain"/>
    <property type="match status" value="1"/>
</dbReference>
<dbReference type="SMART" id="SM01208">
    <property type="entry name" value="G5"/>
    <property type="match status" value="1"/>
</dbReference>
<evidence type="ECO:0000259" key="2">
    <source>
        <dbReference type="PROSITE" id="PS51109"/>
    </source>
</evidence>
<gene>
    <name evidence="3" type="ORF">DesyoDRAFT_0054</name>
</gene>
<dbReference type="Pfam" id="PF06725">
    <property type="entry name" value="3D"/>
    <property type="match status" value="1"/>
</dbReference>
<keyword evidence="4" id="KW-1185">Reference proteome</keyword>
<dbReference type="SUPFAM" id="SSF50685">
    <property type="entry name" value="Barwin-like endoglucanases"/>
    <property type="match status" value="1"/>
</dbReference>
<dbReference type="GO" id="GO:0009254">
    <property type="term" value="P:peptidoglycan turnover"/>
    <property type="evidence" value="ECO:0007669"/>
    <property type="project" value="InterPro"/>
</dbReference>
<protein>
    <recommendedName>
        <fullName evidence="2">G5 domain-containing protein</fullName>
    </recommendedName>
</protein>
<dbReference type="InterPro" id="IPR010611">
    <property type="entry name" value="3D_dom"/>
</dbReference>
<dbReference type="STRING" id="768710.DesyoDRAFT_0054"/>
<dbReference type="GO" id="GO:0019867">
    <property type="term" value="C:outer membrane"/>
    <property type="evidence" value="ECO:0007669"/>
    <property type="project" value="InterPro"/>
</dbReference>
<dbReference type="InterPro" id="IPR036908">
    <property type="entry name" value="RlpA-like_sf"/>
</dbReference>
<sequence length="304" mass="33554">MYSLPITTYSDYWRRTKVWSAYFGSLAILVAGTRYSASDQQYLEKAVPPSPKLHSLSIENVRMEELIDGSFIRVASSRGLNRQGLTRQGQISRGLVSTNADQIAPSSEQVTRVMSKIETVEQQLPYGTEYIESDKLPPGTSEIQVKGEKGIERKVVKTFEADGQPIGQQVLSSFELISPKKEVIIRNTKPIPKKKVVIQNPQSKPAEDVDLANLNISKTLKVEATAYTYTGNNTATGVKPREGLIAVDPKVIALGSKVYVEGYGYAIAADTGGSIRGQKIDVFFSTLRQCIDWGRKSVRVHVLN</sequence>
<dbReference type="Gene3D" id="2.20.230.10">
    <property type="entry name" value="Resuscitation-promoting factor rpfb"/>
    <property type="match status" value="1"/>
</dbReference>
<dbReference type="PROSITE" id="PS51109">
    <property type="entry name" value="G5"/>
    <property type="match status" value="1"/>
</dbReference>
<evidence type="ECO:0000313" key="3">
    <source>
        <dbReference type="EMBL" id="EHQ87286.1"/>
    </source>
</evidence>
<dbReference type="CDD" id="cd22786">
    <property type="entry name" value="DPBB_YuiC-like"/>
    <property type="match status" value="1"/>
</dbReference>
<dbReference type="RefSeq" id="WP_007777935.1">
    <property type="nucleotide sequence ID" value="NZ_CM001441.1"/>
</dbReference>
<organism evidence="3 4">
    <name type="scientific">Desulfosporosinus youngiae DSM 17734</name>
    <dbReference type="NCBI Taxonomy" id="768710"/>
    <lineage>
        <taxon>Bacteria</taxon>
        <taxon>Bacillati</taxon>
        <taxon>Bacillota</taxon>
        <taxon>Clostridia</taxon>
        <taxon>Eubacteriales</taxon>
        <taxon>Desulfitobacteriaceae</taxon>
        <taxon>Desulfosporosinus</taxon>
    </lineage>
</organism>
<keyword evidence="1" id="KW-0732">Signal</keyword>
<dbReference type="InterPro" id="IPR051933">
    <property type="entry name" value="Resuscitation_pf_RpfB"/>
</dbReference>
<dbReference type="HOGENOM" id="CLU_942422_0_0_9"/>
<dbReference type="eggNOG" id="COG3584">
    <property type="taxonomic scope" value="Bacteria"/>
</dbReference>
<dbReference type="PANTHER" id="PTHR39160:SF4">
    <property type="entry name" value="RESUSCITATION-PROMOTING FACTOR RPFB"/>
    <property type="match status" value="1"/>
</dbReference>
<dbReference type="AlphaFoldDB" id="H5XRM7"/>
<dbReference type="eggNOG" id="COG3583">
    <property type="taxonomic scope" value="Bacteria"/>
</dbReference>
<proteinExistence type="predicted"/>
<dbReference type="Pfam" id="PF07501">
    <property type="entry name" value="G5"/>
    <property type="match status" value="1"/>
</dbReference>
<dbReference type="InterPro" id="IPR011098">
    <property type="entry name" value="G5_dom"/>
</dbReference>
<dbReference type="EMBL" id="CM001441">
    <property type="protein sequence ID" value="EHQ87286.1"/>
    <property type="molecule type" value="Genomic_DNA"/>
</dbReference>
<feature type="domain" description="G5" evidence="2">
    <location>
        <begin position="110"/>
        <end position="190"/>
    </location>
</feature>
<dbReference type="GO" id="GO:0004553">
    <property type="term" value="F:hydrolase activity, hydrolyzing O-glycosyl compounds"/>
    <property type="evidence" value="ECO:0007669"/>
    <property type="project" value="InterPro"/>
</dbReference>
<dbReference type="Proteomes" id="UP000005104">
    <property type="component" value="Chromosome"/>
</dbReference>
<reference evidence="3 4" key="1">
    <citation type="submission" date="2011-11" db="EMBL/GenBank/DDBJ databases">
        <title>The Noncontiguous Finished genome of Desulfosporosinus youngiae DSM 17734.</title>
        <authorList>
            <consortium name="US DOE Joint Genome Institute (JGI-PGF)"/>
            <person name="Lucas S."/>
            <person name="Han J."/>
            <person name="Lapidus A."/>
            <person name="Cheng J.-F."/>
            <person name="Goodwin L."/>
            <person name="Pitluck S."/>
            <person name="Peters L."/>
            <person name="Ovchinnikova G."/>
            <person name="Lu M."/>
            <person name="Land M.L."/>
            <person name="Hauser L."/>
            <person name="Pester M."/>
            <person name="Spring S."/>
            <person name="Ollivier B."/>
            <person name="Rattei T."/>
            <person name="Klenk H.-P."/>
            <person name="Wagner M."/>
            <person name="Loy A."/>
            <person name="Woyke T.J."/>
        </authorList>
    </citation>
    <scope>NUCLEOTIDE SEQUENCE [LARGE SCALE GENOMIC DNA]</scope>
    <source>
        <strain evidence="3 4">DSM 17734</strain>
    </source>
</reference>
<dbReference type="PANTHER" id="PTHR39160">
    <property type="entry name" value="CELL WALL-BINDING PROTEIN YOCH"/>
    <property type="match status" value="1"/>
</dbReference>
<dbReference type="OrthoDB" id="9798935at2"/>
<name>H5XRM7_9FIRM</name>
<evidence type="ECO:0000256" key="1">
    <source>
        <dbReference type="ARBA" id="ARBA00022729"/>
    </source>
</evidence>
<accession>H5XRM7</accession>
<evidence type="ECO:0000313" key="4">
    <source>
        <dbReference type="Proteomes" id="UP000005104"/>
    </source>
</evidence>